<dbReference type="RefSeq" id="WP_193871574.1">
    <property type="nucleotide sequence ID" value="NZ_JADEWU010000087.1"/>
</dbReference>
<comment type="caution">
    <text evidence="2">The sequence shown here is derived from an EMBL/GenBank/DDBJ whole genome shotgun (WGS) entry which is preliminary data.</text>
</comment>
<keyword evidence="3" id="KW-1185">Reference proteome</keyword>
<organism evidence="2 3">
    <name type="scientific">Planktothrix mougeotii LEGE 06226</name>
    <dbReference type="NCBI Taxonomy" id="1828728"/>
    <lineage>
        <taxon>Bacteria</taxon>
        <taxon>Bacillati</taxon>
        <taxon>Cyanobacteriota</taxon>
        <taxon>Cyanophyceae</taxon>
        <taxon>Oscillatoriophycideae</taxon>
        <taxon>Oscillatoriales</taxon>
        <taxon>Microcoleaceae</taxon>
        <taxon>Planktothrix</taxon>
    </lineage>
</organism>
<evidence type="ECO:0000313" key="3">
    <source>
        <dbReference type="Proteomes" id="UP000640725"/>
    </source>
</evidence>
<keyword evidence="1" id="KW-0732">Signal</keyword>
<protein>
    <submittedName>
        <fullName evidence="2">Uncharacterized protein</fullName>
    </submittedName>
</protein>
<gene>
    <name evidence="2" type="ORF">IQ236_23745</name>
</gene>
<feature type="chain" id="PRO_5045990690" evidence="1">
    <location>
        <begin position="26"/>
        <end position="142"/>
    </location>
</feature>
<accession>A0ABR9UIC3</accession>
<dbReference type="EMBL" id="JADEWU010000087">
    <property type="protein sequence ID" value="MBE9146208.1"/>
    <property type="molecule type" value="Genomic_DNA"/>
</dbReference>
<dbReference type="Proteomes" id="UP000640725">
    <property type="component" value="Unassembled WGS sequence"/>
</dbReference>
<proteinExistence type="predicted"/>
<name>A0ABR9UIC3_9CYAN</name>
<evidence type="ECO:0000313" key="2">
    <source>
        <dbReference type="EMBL" id="MBE9146208.1"/>
    </source>
</evidence>
<reference evidence="2 3" key="1">
    <citation type="submission" date="2020-10" db="EMBL/GenBank/DDBJ databases">
        <authorList>
            <person name="Castelo-Branco R."/>
            <person name="Eusebio N."/>
            <person name="Adriana R."/>
            <person name="Vieira A."/>
            <person name="Brugerolle De Fraissinette N."/>
            <person name="Rezende De Castro R."/>
            <person name="Schneider M.P."/>
            <person name="Vasconcelos V."/>
            <person name="Leao P.N."/>
        </authorList>
    </citation>
    <scope>NUCLEOTIDE SEQUENCE [LARGE SCALE GENOMIC DNA]</scope>
    <source>
        <strain evidence="2 3">LEGE 06226</strain>
    </source>
</reference>
<evidence type="ECO:0000256" key="1">
    <source>
        <dbReference type="SAM" id="SignalP"/>
    </source>
</evidence>
<feature type="signal peptide" evidence="1">
    <location>
        <begin position="1"/>
        <end position="25"/>
    </location>
</feature>
<sequence length="142" mass="13993">MLRRFAIVSSLVVLGSLGLSSVARAGEGAVAGSAAFTVTADKVTGVAVSAAVGKRDAVAHAFNYSGTGTGNTFGLQNSAFALGTSGQLSIGGIGDPSGSTYNTTMEDGVQILTTQGNSFNTGAGFEIKLGTTTGNVLANTLP</sequence>